<evidence type="ECO:0000256" key="3">
    <source>
        <dbReference type="ARBA" id="ARBA00022598"/>
    </source>
</evidence>
<evidence type="ECO:0000313" key="10">
    <source>
        <dbReference type="EMBL" id="MBX13392.1"/>
    </source>
</evidence>
<dbReference type="Pfam" id="PF01259">
    <property type="entry name" value="SAICAR_synt"/>
    <property type="match status" value="1"/>
</dbReference>
<evidence type="ECO:0000256" key="1">
    <source>
        <dbReference type="ARBA" id="ARBA00004672"/>
    </source>
</evidence>
<proteinExistence type="predicted"/>
<dbReference type="EMBL" id="GGEC01032908">
    <property type="protein sequence ID" value="MBX13392.1"/>
    <property type="molecule type" value="Transcribed_RNA"/>
</dbReference>
<protein>
    <recommendedName>
        <fullName evidence="2">phosphoribosylaminoimidazolesuccinocarboxamide synthase</fullName>
        <ecNumber evidence="2">6.3.2.6</ecNumber>
    </recommendedName>
    <alternativeName>
        <fullName evidence="7">SAICAR synthetase</fullName>
    </alternativeName>
</protein>
<sequence length="195" mass="22480">MVKNEKLPANILTPTTKSADHDAPVSPDEIIERGLMTQADFEEASWKALKLFEYGQKVALEHGLILVDTKYEFGKGSDGSVLLLDEVHTPDSSRFWIAYSYEDRFQNGLEPENVDKEFLRLWFKDHCNPYEDKILPDAPEELVCELAWRYILLYETITKSRFEIALTEVKSDKNSLVCYDIVPHNLGLFILVKLH</sequence>
<dbReference type="GO" id="GO:0005524">
    <property type="term" value="F:ATP binding"/>
    <property type="evidence" value="ECO:0007669"/>
    <property type="project" value="UniProtKB-KW"/>
</dbReference>
<dbReference type="PROSITE" id="PS01058">
    <property type="entry name" value="SAICAR_SYNTHETASE_2"/>
    <property type="match status" value="1"/>
</dbReference>
<evidence type="ECO:0000256" key="2">
    <source>
        <dbReference type="ARBA" id="ARBA00012217"/>
    </source>
</evidence>
<feature type="domain" description="SAICAR synthetase/ADE2 N-terminal" evidence="9">
    <location>
        <begin position="2"/>
        <end position="133"/>
    </location>
</feature>
<dbReference type="PANTHER" id="PTHR43700:SF1">
    <property type="entry name" value="PHOSPHORIBOSYLAMINOIMIDAZOLE-SUCCINOCARBOXAMIDE SYNTHASE"/>
    <property type="match status" value="1"/>
</dbReference>
<evidence type="ECO:0000256" key="5">
    <source>
        <dbReference type="ARBA" id="ARBA00022755"/>
    </source>
</evidence>
<dbReference type="UniPathway" id="UPA00074">
    <property type="reaction ID" value="UER00131"/>
</dbReference>
<dbReference type="InterPro" id="IPR028923">
    <property type="entry name" value="SAICAR_synt/ADE2_N"/>
</dbReference>
<dbReference type="PANTHER" id="PTHR43700">
    <property type="entry name" value="PHOSPHORIBOSYLAMINOIMIDAZOLE-SUCCINOCARBOXAMIDE SYNTHASE"/>
    <property type="match status" value="1"/>
</dbReference>
<organism evidence="10">
    <name type="scientific">Rhizophora mucronata</name>
    <name type="common">Asiatic mangrove</name>
    <dbReference type="NCBI Taxonomy" id="61149"/>
    <lineage>
        <taxon>Eukaryota</taxon>
        <taxon>Viridiplantae</taxon>
        <taxon>Streptophyta</taxon>
        <taxon>Embryophyta</taxon>
        <taxon>Tracheophyta</taxon>
        <taxon>Spermatophyta</taxon>
        <taxon>Magnoliopsida</taxon>
        <taxon>eudicotyledons</taxon>
        <taxon>Gunneridae</taxon>
        <taxon>Pentapetalae</taxon>
        <taxon>rosids</taxon>
        <taxon>fabids</taxon>
        <taxon>Malpighiales</taxon>
        <taxon>Rhizophoraceae</taxon>
        <taxon>Rhizophora</taxon>
    </lineage>
</organism>
<feature type="region of interest" description="Disordered" evidence="8">
    <location>
        <begin position="1"/>
        <end position="25"/>
    </location>
</feature>
<keyword evidence="4" id="KW-0547">Nucleotide-binding</keyword>
<dbReference type="EC" id="6.3.2.6" evidence="2"/>
<keyword evidence="6" id="KW-0067">ATP-binding</keyword>
<evidence type="ECO:0000259" key="9">
    <source>
        <dbReference type="Pfam" id="PF01259"/>
    </source>
</evidence>
<keyword evidence="3" id="KW-0436">Ligase</keyword>
<keyword evidence="5" id="KW-0658">Purine biosynthesis</keyword>
<reference evidence="10" key="1">
    <citation type="submission" date="2018-02" db="EMBL/GenBank/DDBJ databases">
        <title>Rhizophora mucronata_Transcriptome.</title>
        <authorList>
            <person name="Meera S.P."/>
            <person name="Sreeshan A."/>
            <person name="Augustine A."/>
        </authorList>
    </citation>
    <scope>NUCLEOTIDE SEQUENCE</scope>
    <source>
        <tissue evidence="10">Leaf</tissue>
    </source>
</reference>
<dbReference type="Gene3D" id="3.30.470.20">
    <property type="entry name" value="ATP-grasp fold, B domain"/>
    <property type="match status" value="1"/>
</dbReference>
<dbReference type="AlphaFoldDB" id="A0A2P2L5Y7"/>
<evidence type="ECO:0000256" key="6">
    <source>
        <dbReference type="ARBA" id="ARBA00022840"/>
    </source>
</evidence>
<dbReference type="SUPFAM" id="SSF56104">
    <property type="entry name" value="SAICAR synthase-like"/>
    <property type="match status" value="1"/>
</dbReference>
<evidence type="ECO:0000256" key="8">
    <source>
        <dbReference type="SAM" id="MobiDB-lite"/>
    </source>
</evidence>
<dbReference type="InterPro" id="IPR018236">
    <property type="entry name" value="SAICAR_synthetase_CS"/>
</dbReference>
<name>A0A2P2L5Y7_RHIMU</name>
<evidence type="ECO:0000256" key="4">
    <source>
        <dbReference type="ARBA" id="ARBA00022741"/>
    </source>
</evidence>
<dbReference type="GO" id="GO:0006189">
    <property type="term" value="P:'de novo' IMP biosynthetic process"/>
    <property type="evidence" value="ECO:0007669"/>
    <property type="project" value="UniProtKB-UniPathway"/>
</dbReference>
<dbReference type="GO" id="GO:0009570">
    <property type="term" value="C:chloroplast stroma"/>
    <property type="evidence" value="ECO:0007669"/>
    <property type="project" value="TreeGrafter"/>
</dbReference>
<dbReference type="GO" id="GO:0004639">
    <property type="term" value="F:phosphoribosylaminoimidazolesuccinocarboxamide synthase activity"/>
    <property type="evidence" value="ECO:0007669"/>
    <property type="project" value="UniProtKB-EC"/>
</dbReference>
<evidence type="ECO:0000256" key="7">
    <source>
        <dbReference type="ARBA" id="ARBA00030409"/>
    </source>
</evidence>
<comment type="pathway">
    <text evidence="1">Purine metabolism; IMP biosynthesis via de novo pathway; 5-amino-1-(5-phospho-D-ribosyl)imidazole-4-carboxamide from 5-amino-1-(5-phospho-D-ribosyl)imidazole-4-carboxylate: step 1/2.</text>
</comment>
<accession>A0A2P2L5Y7</accession>